<dbReference type="RefSeq" id="WP_134334841.1">
    <property type="nucleotide sequence ID" value="NZ_BMCZ01000001.1"/>
</dbReference>
<dbReference type="OrthoDB" id="797627at2"/>
<dbReference type="Proteomes" id="UP000583101">
    <property type="component" value="Unassembled WGS sequence"/>
</dbReference>
<dbReference type="AlphaFoldDB" id="A0A4Y8AIX9"/>
<keyword evidence="1" id="KW-0732">Signal</keyword>
<evidence type="ECO:0000313" key="5">
    <source>
        <dbReference type="Proteomes" id="UP000583101"/>
    </source>
</evidence>
<proteinExistence type="predicted"/>
<reference evidence="2 5" key="3">
    <citation type="submission" date="2020-08" db="EMBL/GenBank/DDBJ databases">
        <title>Genomic Encyclopedia of Type Strains, Phase IV (KMG-IV): sequencing the most valuable type-strain genomes for metagenomic binning, comparative biology and taxonomic classification.</title>
        <authorList>
            <person name="Goeker M."/>
        </authorList>
    </citation>
    <scope>NUCLEOTIDE SEQUENCE [LARGE SCALE GENOMIC DNA]</scope>
    <source>
        <strain evidence="2 5">DSM 100995</strain>
    </source>
</reference>
<evidence type="ECO:0000313" key="4">
    <source>
        <dbReference type="Proteomes" id="UP000297248"/>
    </source>
</evidence>
<protein>
    <submittedName>
        <fullName evidence="3">Uncharacterized protein</fullName>
    </submittedName>
</protein>
<dbReference type="EMBL" id="JACIEG010000001">
    <property type="protein sequence ID" value="MBB3967968.1"/>
    <property type="molecule type" value="Genomic_DNA"/>
</dbReference>
<dbReference type="Proteomes" id="UP000297248">
    <property type="component" value="Unassembled WGS sequence"/>
</dbReference>
<sequence>MLKRYLLFFAGLLFLNHAFAQETVKKKYKLLASVKEIYSVLKSDGITRQGPYQALYNGKTVVATGEFNNDRQVGLWQFYNEKGVVVQTYNYTLKKLYFEAREDTTSHLRYFIDQVIDTAAITKPVKIGGIYYGYLPYLKLFKIPNDLAQIDRRFITAIVELLVSPGGRLADYKVTLLSNPMGATIRVVNMNLKLPNPDDLMFTPATLNGQPIACRIMMRCYVSDDGHLDFD</sequence>
<reference evidence="3 4" key="1">
    <citation type="journal article" date="2016" name="Int. J. Syst. Evol. Microbiol.">
        <title>Proposal of Mucilaginibacter phyllosphaerae sp. nov. isolated from the phyllosphere of Galium album.</title>
        <authorList>
            <person name="Aydogan E.L."/>
            <person name="Busse H.J."/>
            <person name="Moser G."/>
            <person name="Muller C."/>
            <person name="Kampfer P."/>
            <person name="Glaeser S.P."/>
        </authorList>
    </citation>
    <scope>NUCLEOTIDE SEQUENCE [LARGE SCALE GENOMIC DNA]</scope>
    <source>
        <strain evidence="3 4">PP-F2FG21</strain>
    </source>
</reference>
<comment type="caution">
    <text evidence="3">The sequence shown here is derived from an EMBL/GenBank/DDBJ whole genome shotgun (WGS) entry which is preliminary data.</text>
</comment>
<evidence type="ECO:0000313" key="2">
    <source>
        <dbReference type="EMBL" id="MBB3967968.1"/>
    </source>
</evidence>
<reference evidence="3" key="2">
    <citation type="submission" date="2019-03" db="EMBL/GenBank/DDBJ databases">
        <authorList>
            <person name="Yan Y.-Q."/>
            <person name="Du Z.-J."/>
        </authorList>
    </citation>
    <scope>NUCLEOTIDE SEQUENCE</scope>
    <source>
        <strain evidence="3">PP-F2FG21</strain>
    </source>
</reference>
<evidence type="ECO:0000256" key="1">
    <source>
        <dbReference type="SAM" id="SignalP"/>
    </source>
</evidence>
<dbReference type="EMBL" id="SNQG01000001">
    <property type="protein sequence ID" value="TEW69004.1"/>
    <property type="molecule type" value="Genomic_DNA"/>
</dbReference>
<accession>A0A4Y8AIX9</accession>
<evidence type="ECO:0000313" key="3">
    <source>
        <dbReference type="EMBL" id="TEW69004.1"/>
    </source>
</evidence>
<keyword evidence="5" id="KW-1185">Reference proteome</keyword>
<feature type="chain" id="PRO_5044616666" evidence="1">
    <location>
        <begin position="21"/>
        <end position="231"/>
    </location>
</feature>
<organism evidence="3 4">
    <name type="scientific">Mucilaginibacter phyllosphaerae</name>
    <dbReference type="NCBI Taxonomy" id="1812349"/>
    <lineage>
        <taxon>Bacteria</taxon>
        <taxon>Pseudomonadati</taxon>
        <taxon>Bacteroidota</taxon>
        <taxon>Sphingobacteriia</taxon>
        <taxon>Sphingobacteriales</taxon>
        <taxon>Sphingobacteriaceae</taxon>
        <taxon>Mucilaginibacter</taxon>
    </lineage>
</organism>
<name>A0A4Y8AIX9_9SPHI</name>
<feature type="signal peptide" evidence="1">
    <location>
        <begin position="1"/>
        <end position="20"/>
    </location>
</feature>
<gene>
    <name evidence="3" type="ORF">E2R65_02225</name>
    <name evidence="2" type="ORF">GGR35_000554</name>
</gene>